<dbReference type="Proteomes" id="UP000252415">
    <property type="component" value="Unassembled WGS sequence"/>
</dbReference>
<proteinExistence type="predicted"/>
<dbReference type="RefSeq" id="WP_147275085.1">
    <property type="nucleotide sequence ID" value="NZ_QPJD01000016.1"/>
</dbReference>
<reference evidence="1 2" key="1">
    <citation type="submission" date="2018-07" db="EMBL/GenBank/DDBJ databases">
        <title>Genomic Encyclopedia of Type Strains, Phase III (KMG-III): the genomes of soil and plant-associated and newly described type strains.</title>
        <authorList>
            <person name="Whitman W."/>
        </authorList>
    </citation>
    <scope>NUCLEOTIDE SEQUENCE [LARGE SCALE GENOMIC DNA]</scope>
    <source>
        <strain evidence="1 2">CECT 7506</strain>
    </source>
</reference>
<dbReference type="AlphaFoldDB" id="A0A368VL98"/>
<accession>A0A368VL98</accession>
<comment type="caution">
    <text evidence="1">The sequence shown here is derived from an EMBL/GenBank/DDBJ whole genome shotgun (WGS) entry which is preliminary data.</text>
</comment>
<gene>
    <name evidence="1" type="ORF">DFP97_11633</name>
</gene>
<sequence>MKTRKKSRGFTKQIIPLCKSASLLMTTADLTVSTGPSLTRFPARHSQRIRSEAQQQLYSRISASEIASLYESAYLPLLRRKKGGLAQRSDG</sequence>
<name>A0A368VL98_9BACL</name>
<organism evidence="1 2">
    <name type="scientific">Paenibacillus prosopidis</name>
    <dbReference type="NCBI Taxonomy" id="630520"/>
    <lineage>
        <taxon>Bacteria</taxon>
        <taxon>Bacillati</taxon>
        <taxon>Bacillota</taxon>
        <taxon>Bacilli</taxon>
        <taxon>Bacillales</taxon>
        <taxon>Paenibacillaceae</taxon>
        <taxon>Paenibacillus</taxon>
    </lineage>
</organism>
<evidence type="ECO:0000313" key="1">
    <source>
        <dbReference type="EMBL" id="RCW42471.1"/>
    </source>
</evidence>
<keyword evidence="2" id="KW-1185">Reference proteome</keyword>
<evidence type="ECO:0000313" key="2">
    <source>
        <dbReference type="Proteomes" id="UP000252415"/>
    </source>
</evidence>
<protein>
    <submittedName>
        <fullName evidence="1">Uncharacterized protein</fullName>
    </submittedName>
</protein>
<dbReference type="EMBL" id="QPJD01000016">
    <property type="protein sequence ID" value="RCW42471.1"/>
    <property type="molecule type" value="Genomic_DNA"/>
</dbReference>